<evidence type="ECO:0000256" key="7">
    <source>
        <dbReference type="RuleBase" id="RU363032"/>
    </source>
</evidence>
<keyword evidence="5 7" id="KW-1133">Transmembrane helix</keyword>
<dbReference type="Proteomes" id="UP000657177">
    <property type="component" value="Unassembled WGS sequence"/>
</dbReference>
<keyword evidence="10" id="KW-1185">Reference proteome</keyword>
<comment type="subcellular location">
    <subcellularLocation>
        <location evidence="1 7">Cell membrane</location>
        <topology evidence="1 7">Multi-pass membrane protein</topology>
    </subcellularLocation>
</comment>
<evidence type="ECO:0000259" key="8">
    <source>
        <dbReference type="PROSITE" id="PS50928"/>
    </source>
</evidence>
<dbReference type="PANTHER" id="PTHR30193">
    <property type="entry name" value="ABC TRANSPORTER PERMEASE PROTEIN"/>
    <property type="match status" value="1"/>
</dbReference>
<feature type="transmembrane region" description="Helical" evidence="7">
    <location>
        <begin position="285"/>
        <end position="306"/>
    </location>
</feature>
<dbReference type="PROSITE" id="PS50928">
    <property type="entry name" value="ABC_TM1"/>
    <property type="match status" value="1"/>
</dbReference>
<feature type="transmembrane region" description="Helical" evidence="7">
    <location>
        <begin position="27"/>
        <end position="46"/>
    </location>
</feature>
<feature type="transmembrane region" description="Helical" evidence="7">
    <location>
        <begin position="174"/>
        <end position="200"/>
    </location>
</feature>
<dbReference type="EMBL" id="JAAKDE010000013">
    <property type="protein sequence ID" value="MBA2133267.1"/>
    <property type="molecule type" value="Genomic_DNA"/>
</dbReference>
<evidence type="ECO:0000256" key="2">
    <source>
        <dbReference type="ARBA" id="ARBA00022448"/>
    </source>
</evidence>
<reference evidence="9" key="1">
    <citation type="submission" date="2020-06" db="EMBL/GenBank/DDBJ databases">
        <title>Novel chitinolytic bacterium.</title>
        <authorList>
            <person name="Ungkulpasvich U."/>
            <person name="Kosugi A."/>
            <person name="Uke A."/>
        </authorList>
    </citation>
    <scope>NUCLEOTIDE SEQUENCE</scope>
    <source>
        <strain evidence="9">UUS1-1</strain>
    </source>
</reference>
<evidence type="ECO:0000256" key="5">
    <source>
        <dbReference type="ARBA" id="ARBA00022989"/>
    </source>
</evidence>
<dbReference type="SUPFAM" id="SSF161098">
    <property type="entry name" value="MetI-like"/>
    <property type="match status" value="1"/>
</dbReference>
<evidence type="ECO:0000313" key="9">
    <source>
        <dbReference type="EMBL" id="MBA2133267.1"/>
    </source>
</evidence>
<accession>A0A8J6I2W6</accession>
<comment type="caution">
    <text evidence="9">The sequence shown here is derived from an EMBL/GenBank/DDBJ whole genome shotgun (WGS) entry which is preliminary data.</text>
</comment>
<dbReference type="PANTHER" id="PTHR30193:SF37">
    <property type="entry name" value="INNER MEMBRANE ABC TRANSPORTER PERMEASE PROTEIN YCJO"/>
    <property type="match status" value="1"/>
</dbReference>
<sequence>MATLVMKEKPKGRFRRWFGSNGLLRPYFYLLPHAVFFFMFLVYPIFKGFYISLTEWDIFANSGRFIGLGNYRLLFDPAAIQNVYFWQALRNTLIFVVISVPLLVLVALGLALLLTSRLSGRSVFRTIFFMPTALTVSVVAVIWRWLLNVDHGFVNFLLEKVGIKGVPWLTSQPWAWISITIATVWWTVGWNMILLINGINGVPEEIYEASKIDGANAWQRLLYITLPCLRPVLLFVCITTVIASFNLFGQPQLMTGGGPARSTLPVMMQIYTEAWANYRMGPAGAMSYLTALIMIVFTVFQSKLFAQRADD</sequence>
<feature type="transmembrane region" description="Helical" evidence="7">
    <location>
        <begin position="126"/>
        <end position="146"/>
    </location>
</feature>
<evidence type="ECO:0000256" key="6">
    <source>
        <dbReference type="ARBA" id="ARBA00023136"/>
    </source>
</evidence>
<evidence type="ECO:0000256" key="1">
    <source>
        <dbReference type="ARBA" id="ARBA00004651"/>
    </source>
</evidence>
<keyword evidence="6 7" id="KW-0472">Membrane</keyword>
<comment type="similarity">
    <text evidence="7">Belongs to the binding-protein-dependent transport system permease family.</text>
</comment>
<keyword evidence="4 7" id="KW-0812">Transmembrane</keyword>
<evidence type="ECO:0000256" key="3">
    <source>
        <dbReference type="ARBA" id="ARBA00022475"/>
    </source>
</evidence>
<gene>
    <name evidence="9" type="ORF">G5B42_06895</name>
</gene>
<protein>
    <submittedName>
        <fullName evidence="9">Sugar ABC transporter permease</fullName>
    </submittedName>
</protein>
<evidence type="ECO:0000313" key="10">
    <source>
        <dbReference type="Proteomes" id="UP000657177"/>
    </source>
</evidence>
<dbReference type="AlphaFoldDB" id="A0A8J6I2W6"/>
<keyword evidence="2 7" id="KW-0813">Transport</keyword>
<organism evidence="9 10">
    <name type="scientific">Capillibacterium thermochitinicola</name>
    <dbReference type="NCBI Taxonomy" id="2699427"/>
    <lineage>
        <taxon>Bacteria</taxon>
        <taxon>Bacillati</taxon>
        <taxon>Bacillota</taxon>
        <taxon>Capillibacterium</taxon>
    </lineage>
</organism>
<dbReference type="InterPro" id="IPR000515">
    <property type="entry name" value="MetI-like"/>
</dbReference>
<proteinExistence type="inferred from homology"/>
<dbReference type="CDD" id="cd06261">
    <property type="entry name" value="TM_PBP2"/>
    <property type="match status" value="1"/>
</dbReference>
<dbReference type="GO" id="GO:0055085">
    <property type="term" value="P:transmembrane transport"/>
    <property type="evidence" value="ECO:0007669"/>
    <property type="project" value="InterPro"/>
</dbReference>
<dbReference type="GO" id="GO:0005886">
    <property type="term" value="C:plasma membrane"/>
    <property type="evidence" value="ECO:0007669"/>
    <property type="project" value="UniProtKB-SubCell"/>
</dbReference>
<feature type="transmembrane region" description="Helical" evidence="7">
    <location>
        <begin position="221"/>
        <end position="245"/>
    </location>
</feature>
<evidence type="ECO:0000256" key="4">
    <source>
        <dbReference type="ARBA" id="ARBA00022692"/>
    </source>
</evidence>
<name>A0A8J6I2W6_9FIRM</name>
<dbReference type="InterPro" id="IPR035906">
    <property type="entry name" value="MetI-like_sf"/>
</dbReference>
<dbReference type="InterPro" id="IPR051393">
    <property type="entry name" value="ABC_transporter_permease"/>
</dbReference>
<feature type="transmembrane region" description="Helical" evidence="7">
    <location>
        <begin position="93"/>
        <end position="114"/>
    </location>
</feature>
<dbReference type="Pfam" id="PF00528">
    <property type="entry name" value="BPD_transp_1"/>
    <property type="match status" value="1"/>
</dbReference>
<feature type="domain" description="ABC transmembrane type-1" evidence="8">
    <location>
        <begin position="89"/>
        <end position="301"/>
    </location>
</feature>
<dbReference type="Gene3D" id="1.10.3720.10">
    <property type="entry name" value="MetI-like"/>
    <property type="match status" value="1"/>
</dbReference>
<keyword evidence="3" id="KW-1003">Cell membrane</keyword>